<dbReference type="AlphaFoldDB" id="A0A165NHE7"/>
<feature type="non-terminal residue" evidence="1">
    <location>
        <position position="56"/>
    </location>
</feature>
<gene>
    <name evidence="1" type="ORF">NEOLEDRAFT_1029001</name>
</gene>
<evidence type="ECO:0008006" key="3">
    <source>
        <dbReference type="Google" id="ProtNLM"/>
    </source>
</evidence>
<evidence type="ECO:0000313" key="2">
    <source>
        <dbReference type="Proteomes" id="UP000076761"/>
    </source>
</evidence>
<feature type="non-terminal residue" evidence="1">
    <location>
        <position position="1"/>
    </location>
</feature>
<dbReference type="Proteomes" id="UP000076761">
    <property type="component" value="Unassembled WGS sequence"/>
</dbReference>
<organism evidence="1 2">
    <name type="scientific">Neolentinus lepideus HHB14362 ss-1</name>
    <dbReference type="NCBI Taxonomy" id="1314782"/>
    <lineage>
        <taxon>Eukaryota</taxon>
        <taxon>Fungi</taxon>
        <taxon>Dikarya</taxon>
        <taxon>Basidiomycota</taxon>
        <taxon>Agaricomycotina</taxon>
        <taxon>Agaricomycetes</taxon>
        <taxon>Gloeophyllales</taxon>
        <taxon>Gloeophyllaceae</taxon>
        <taxon>Neolentinus</taxon>
    </lineage>
</organism>
<dbReference type="InParanoid" id="A0A165NHE7"/>
<protein>
    <recommendedName>
        <fullName evidence="3">C2H2-type domain-containing protein</fullName>
    </recommendedName>
</protein>
<evidence type="ECO:0000313" key="1">
    <source>
        <dbReference type="EMBL" id="KZT19646.1"/>
    </source>
</evidence>
<reference evidence="1 2" key="1">
    <citation type="journal article" date="2016" name="Mol. Biol. Evol.">
        <title>Comparative Genomics of Early-Diverging Mushroom-Forming Fungi Provides Insights into the Origins of Lignocellulose Decay Capabilities.</title>
        <authorList>
            <person name="Nagy L.G."/>
            <person name="Riley R."/>
            <person name="Tritt A."/>
            <person name="Adam C."/>
            <person name="Daum C."/>
            <person name="Floudas D."/>
            <person name="Sun H."/>
            <person name="Yadav J.S."/>
            <person name="Pangilinan J."/>
            <person name="Larsson K.H."/>
            <person name="Matsuura K."/>
            <person name="Barry K."/>
            <person name="Labutti K."/>
            <person name="Kuo R."/>
            <person name="Ohm R.A."/>
            <person name="Bhattacharya S.S."/>
            <person name="Shirouzu T."/>
            <person name="Yoshinaga Y."/>
            <person name="Martin F.M."/>
            <person name="Grigoriev I.V."/>
            <person name="Hibbett D.S."/>
        </authorList>
    </citation>
    <scope>NUCLEOTIDE SEQUENCE [LARGE SCALE GENOMIC DNA]</scope>
    <source>
        <strain evidence="1 2">HHB14362 ss-1</strain>
    </source>
</reference>
<dbReference type="OrthoDB" id="3176823at2759"/>
<sequence>KPDPPRLKCPHEGCNHYAHAKGDMDRHLESRAHKEPAWDCRMCTTKCQRADSLKRH</sequence>
<proteinExistence type="predicted"/>
<dbReference type="EMBL" id="KV425636">
    <property type="protein sequence ID" value="KZT19646.1"/>
    <property type="molecule type" value="Genomic_DNA"/>
</dbReference>
<keyword evidence="2" id="KW-1185">Reference proteome</keyword>
<name>A0A165NHE7_9AGAM</name>
<accession>A0A165NHE7</accession>